<evidence type="ECO:0000259" key="1">
    <source>
        <dbReference type="Pfam" id="PF01575"/>
    </source>
</evidence>
<dbReference type="InterPro" id="IPR029069">
    <property type="entry name" value="HotDog_dom_sf"/>
</dbReference>
<dbReference type="Proteomes" id="UP001055804">
    <property type="component" value="Unassembled WGS sequence"/>
</dbReference>
<comment type="caution">
    <text evidence="2">The sequence shown here is derived from an EMBL/GenBank/DDBJ whole genome shotgun (WGS) entry which is preliminary data.</text>
</comment>
<keyword evidence="3" id="KW-1185">Reference proteome</keyword>
<proteinExistence type="predicted"/>
<protein>
    <submittedName>
        <fullName evidence="2">MaoC family dehydratase N-terminal domain-containing protein</fullName>
    </submittedName>
</protein>
<dbReference type="InterPro" id="IPR002539">
    <property type="entry name" value="MaoC-like_dom"/>
</dbReference>
<sequence length="151" mass="16906">MSNSLYYEDFETGQIFKSPARTITEADLTIFSMVSGDWNPIHVDAEYAKTTRFGQRLVHGALGIAIITGFYDRIGVFEDSALALLGIQDWQFKAPILIGDTLHMEMEIGEKRLTSKGDAGIMDRIIRLKRHDGTVVQEGRMGIMLKLKPKG</sequence>
<dbReference type="PANTHER" id="PTHR43664:SF1">
    <property type="entry name" value="BETA-METHYLMALYL-COA DEHYDRATASE"/>
    <property type="match status" value="1"/>
</dbReference>
<name>A0A9J6PC32_9PROT</name>
<dbReference type="AlphaFoldDB" id="A0A9J6PC32"/>
<evidence type="ECO:0000313" key="3">
    <source>
        <dbReference type="Proteomes" id="UP001055804"/>
    </source>
</evidence>
<dbReference type="Gene3D" id="3.10.129.10">
    <property type="entry name" value="Hotdog Thioesterase"/>
    <property type="match status" value="1"/>
</dbReference>
<accession>A0A9J6PC32</accession>
<dbReference type="PANTHER" id="PTHR43664">
    <property type="entry name" value="MONOAMINE OXIDASE-RELATED"/>
    <property type="match status" value="1"/>
</dbReference>
<dbReference type="RefSeq" id="WP_269331275.1">
    <property type="nucleotide sequence ID" value="NZ_JAMZFT010000001.1"/>
</dbReference>
<dbReference type="InterPro" id="IPR052342">
    <property type="entry name" value="MCH/BMMD"/>
</dbReference>
<reference evidence="2" key="1">
    <citation type="submission" date="2022-06" db="EMBL/GenBank/DDBJ databases">
        <title>Isolation and Genomics of Futiania mangrovii gen. nov., sp. nov., a Rare and Metabolically-versatile member in the Class Alphaproteobacteria.</title>
        <authorList>
            <person name="Liu L."/>
            <person name="Huang W.-C."/>
            <person name="Pan J."/>
            <person name="Li J."/>
            <person name="Huang Y."/>
            <person name="Du H."/>
            <person name="Liu Y."/>
            <person name="Li M."/>
        </authorList>
    </citation>
    <scope>NUCLEOTIDE SEQUENCE</scope>
    <source>
        <strain evidence="2">FT118</strain>
    </source>
</reference>
<feature type="domain" description="MaoC-like" evidence="1">
    <location>
        <begin position="13"/>
        <end position="116"/>
    </location>
</feature>
<evidence type="ECO:0000313" key="2">
    <source>
        <dbReference type="EMBL" id="MCP1335328.1"/>
    </source>
</evidence>
<dbReference type="Pfam" id="PF01575">
    <property type="entry name" value="MaoC_dehydratas"/>
    <property type="match status" value="1"/>
</dbReference>
<organism evidence="2 3">
    <name type="scientific">Futiania mangrovi</name>
    <dbReference type="NCBI Taxonomy" id="2959716"/>
    <lineage>
        <taxon>Bacteria</taxon>
        <taxon>Pseudomonadati</taxon>
        <taxon>Pseudomonadota</taxon>
        <taxon>Alphaproteobacteria</taxon>
        <taxon>Futianiales</taxon>
        <taxon>Futianiaceae</taxon>
        <taxon>Futiania</taxon>
    </lineage>
</organism>
<dbReference type="SUPFAM" id="SSF54637">
    <property type="entry name" value="Thioesterase/thiol ester dehydrase-isomerase"/>
    <property type="match status" value="1"/>
</dbReference>
<gene>
    <name evidence="2" type="ORF">NJQ99_02800</name>
</gene>
<dbReference type="EMBL" id="JAMZFT010000001">
    <property type="protein sequence ID" value="MCP1335328.1"/>
    <property type="molecule type" value="Genomic_DNA"/>
</dbReference>